<dbReference type="Gene3D" id="3.30.420.10">
    <property type="entry name" value="Ribonuclease H-like superfamily/Ribonuclease H"/>
    <property type="match status" value="1"/>
</dbReference>
<gene>
    <name evidence="1" type="ORF">PHMEG_00013125</name>
</gene>
<organism evidence="1 2">
    <name type="scientific">Phytophthora megakarya</name>
    <dbReference type="NCBI Taxonomy" id="4795"/>
    <lineage>
        <taxon>Eukaryota</taxon>
        <taxon>Sar</taxon>
        <taxon>Stramenopiles</taxon>
        <taxon>Oomycota</taxon>
        <taxon>Peronosporomycetes</taxon>
        <taxon>Peronosporales</taxon>
        <taxon>Peronosporaceae</taxon>
        <taxon>Phytophthora</taxon>
    </lineage>
</organism>
<dbReference type="GO" id="GO:0003676">
    <property type="term" value="F:nucleic acid binding"/>
    <property type="evidence" value="ECO:0007669"/>
    <property type="project" value="InterPro"/>
</dbReference>
<sequence>MFVGETQEDWDLYLPRVRFAYRTSYHEALGDSPFFSLYGRDPILPLDLAFLNTSSDRKSNEVAAYRRKFFYRCVILDVWLSVNYSKRKVDTLDVSRIKYLSRSLKATLCGYINILELAVENVRRRS</sequence>
<dbReference type="OrthoDB" id="95964at2759"/>
<keyword evidence="2" id="KW-1185">Reference proteome</keyword>
<evidence type="ECO:0000313" key="2">
    <source>
        <dbReference type="Proteomes" id="UP000198211"/>
    </source>
</evidence>
<dbReference type="EMBL" id="NBNE01001555">
    <property type="protein sequence ID" value="OWZ13532.1"/>
    <property type="molecule type" value="Genomic_DNA"/>
</dbReference>
<reference evidence="2" key="1">
    <citation type="submission" date="2017-03" db="EMBL/GenBank/DDBJ databases">
        <title>Phytopthora megakarya and P. palmivora, two closely related causual agents of cacao black pod achieved similar genome size and gene model numbers by different mechanisms.</title>
        <authorList>
            <person name="Ali S."/>
            <person name="Shao J."/>
            <person name="Larry D.J."/>
            <person name="Kronmiller B."/>
            <person name="Shen D."/>
            <person name="Strem M.D."/>
            <person name="Melnick R.L."/>
            <person name="Guiltinan M.J."/>
            <person name="Tyler B.M."/>
            <person name="Meinhardt L.W."/>
            <person name="Bailey B.A."/>
        </authorList>
    </citation>
    <scope>NUCLEOTIDE SEQUENCE [LARGE SCALE GENOMIC DNA]</scope>
    <source>
        <strain evidence="2">zdho120</strain>
    </source>
</reference>
<dbReference type="InterPro" id="IPR036397">
    <property type="entry name" value="RNaseH_sf"/>
</dbReference>
<dbReference type="Proteomes" id="UP000198211">
    <property type="component" value="Unassembled WGS sequence"/>
</dbReference>
<proteinExistence type="predicted"/>
<name>A0A225W7H5_9STRA</name>
<accession>A0A225W7H5</accession>
<comment type="caution">
    <text evidence="1">The sequence shown here is derived from an EMBL/GenBank/DDBJ whole genome shotgun (WGS) entry which is preliminary data.</text>
</comment>
<protein>
    <submittedName>
        <fullName evidence="1">Integrase, catalytic core protein</fullName>
    </submittedName>
</protein>
<dbReference type="AlphaFoldDB" id="A0A225W7H5"/>
<evidence type="ECO:0000313" key="1">
    <source>
        <dbReference type="EMBL" id="OWZ13532.1"/>
    </source>
</evidence>
<dbReference type="STRING" id="4795.A0A225W7H5"/>